<evidence type="ECO:0000313" key="2">
    <source>
        <dbReference type="EMBL" id="OXZ26384.1"/>
    </source>
</evidence>
<gene>
    <name evidence="2" type="ORF">B9N49_09120</name>
</gene>
<evidence type="ECO:0000256" key="1">
    <source>
        <dbReference type="SAM" id="SignalP"/>
    </source>
</evidence>
<feature type="chain" id="PRO_5038750194" evidence="1">
    <location>
        <begin position="23"/>
        <end position="118"/>
    </location>
</feature>
<dbReference type="AlphaFoldDB" id="A0A233V1V4"/>
<dbReference type="Proteomes" id="UP000215413">
    <property type="component" value="Unassembled WGS sequence"/>
</dbReference>
<keyword evidence="1" id="KW-0732">Signal</keyword>
<organism evidence="2 3">
    <name type="scientific">Finegoldia magna</name>
    <name type="common">Peptostreptococcus magnus</name>
    <dbReference type="NCBI Taxonomy" id="1260"/>
    <lineage>
        <taxon>Bacteria</taxon>
        <taxon>Bacillati</taxon>
        <taxon>Bacillota</taxon>
        <taxon>Tissierellia</taxon>
        <taxon>Tissierellales</taxon>
        <taxon>Peptoniphilaceae</taxon>
        <taxon>Finegoldia</taxon>
    </lineage>
</organism>
<protein>
    <submittedName>
        <fullName evidence="2">Uncharacterized protein</fullName>
    </submittedName>
</protein>
<accession>A0A233V1V4</accession>
<sequence>MKNDKKFTIVAILFAISLVCNAYFLTNMTKADDADTHRIIERYVKENPEKEDDTLIKATLEKFAKDEKHLVLTQDGKDVTKEHEDKLLEFNKNQDYKGAKEYVLNENISIGYSDDNVK</sequence>
<dbReference type="EMBL" id="NDYC01000048">
    <property type="protein sequence ID" value="OXZ26384.1"/>
    <property type="molecule type" value="Genomic_DNA"/>
</dbReference>
<comment type="caution">
    <text evidence="2">The sequence shown here is derived from an EMBL/GenBank/DDBJ whole genome shotgun (WGS) entry which is preliminary data.</text>
</comment>
<proteinExistence type="predicted"/>
<reference evidence="3" key="1">
    <citation type="submission" date="2017-04" db="EMBL/GenBank/DDBJ databases">
        <title>Finegoldia magna isolated from orthopedic joint implant-associated infections.</title>
        <authorList>
            <person name="Bjorklund S."/>
            <person name="Bruggemann H."/>
            <person name="Jensen A."/>
            <person name="Hellmark B."/>
            <person name="Soderquist B."/>
        </authorList>
    </citation>
    <scope>NUCLEOTIDE SEQUENCE [LARGE SCALE GENOMIC DNA]</scope>
    <source>
        <strain evidence="3">CCUG 54800</strain>
    </source>
</reference>
<evidence type="ECO:0000313" key="3">
    <source>
        <dbReference type="Proteomes" id="UP000215413"/>
    </source>
</evidence>
<feature type="signal peptide" evidence="1">
    <location>
        <begin position="1"/>
        <end position="22"/>
    </location>
</feature>
<dbReference type="RefSeq" id="WP_094206447.1">
    <property type="nucleotide sequence ID" value="NZ_NDYC01000048.1"/>
</dbReference>
<name>A0A233V1V4_FINMA</name>